<evidence type="ECO:0000313" key="6">
    <source>
        <dbReference type="Proteomes" id="UP000016568"/>
    </source>
</evidence>
<dbReference type="RefSeq" id="WP_021689245.1">
    <property type="nucleotide sequence ID" value="NZ_BASZ01000002.1"/>
</dbReference>
<keyword evidence="2" id="KW-0677">Repeat</keyword>
<dbReference type="PROSITE" id="PS00683">
    <property type="entry name" value="RHODANESE_2"/>
    <property type="match status" value="1"/>
</dbReference>
<sequence>MAFTTIISADALHDLIVAHAPLLVLDCTFDLTDPAKGRAVYAQGHIPGASYVDLEEDLSGQPDGANGRHPLPDRAAFAQHMRRLGLNSGQQVIAYDGNGGHFAARLWWMLRWLGHDAVAVLDGGTAVWQAAGFTLEPGSTPAPDAGDFTPGAPLVGAVVSADQVLANIASGEFVVIDARDPARFRGEPHPLDTVSGHIPGARNRFLRDNFDADGKFLSPDRLAAAFRAVLDGAPPEKAVMQCGSGVTACSNALAMEIAGLRGAGLYPGSWSEWTADPARPVQTGA</sequence>
<keyword evidence="1 3" id="KW-0808">Transferase</keyword>
<dbReference type="InterPro" id="IPR045078">
    <property type="entry name" value="TST/MPST-like"/>
</dbReference>
<dbReference type="PROSITE" id="PS00380">
    <property type="entry name" value="RHODANESE_1"/>
    <property type="match status" value="1"/>
</dbReference>
<dbReference type="AlphaFoldDB" id="U3A0R8"/>
<protein>
    <recommendedName>
        <fullName evidence="3">Sulfurtransferase</fullName>
    </recommendedName>
</protein>
<dbReference type="Proteomes" id="UP000016568">
    <property type="component" value="Unassembled WGS sequence"/>
</dbReference>
<dbReference type="InterPro" id="IPR001307">
    <property type="entry name" value="Thiosulphate_STrfase_CS"/>
</dbReference>
<dbReference type="Gene3D" id="3.40.250.10">
    <property type="entry name" value="Rhodanese-like domain"/>
    <property type="match status" value="2"/>
</dbReference>
<evidence type="ECO:0000313" key="5">
    <source>
        <dbReference type="EMBL" id="GAD48338.1"/>
    </source>
</evidence>
<name>U3A0R8_9SPHN</name>
<dbReference type="PANTHER" id="PTHR11364">
    <property type="entry name" value="THIOSULFATE SULFERTANSFERASE"/>
    <property type="match status" value="1"/>
</dbReference>
<accession>U3A0R8</accession>
<evidence type="ECO:0000259" key="4">
    <source>
        <dbReference type="PROSITE" id="PS50206"/>
    </source>
</evidence>
<feature type="domain" description="Rhodanese" evidence="4">
    <location>
        <begin position="169"/>
        <end position="282"/>
    </location>
</feature>
<proteinExistence type="predicted"/>
<dbReference type="eggNOG" id="COG2897">
    <property type="taxonomic scope" value="Bacteria"/>
</dbReference>
<dbReference type="SUPFAM" id="SSF52821">
    <property type="entry name" value="Rhodanese/Cell cycle control phosphatase"/>
    <property type="match status" value="2"/>
</dbReference>
<dbReference type="KEGG" id="ntd:EGO55_01650"/>
<dbReference type="CDD" id="cd01449">
    <property type="entry name" value="TST_Repeat_2"/>
    <property type="match status" value="1"/>
</dbReference>
<dbReference type="InterPro" id="IPR036873">
    <property type="entry name" value="Rhodanese-like_dom_sf"/>
</dbReference>
<dbReference type="EMBL" id="BASZ01000002">
    <property type="protein sequence ID" value="GAD48338.1"/>
    <property type="molecule type" value="Genomic_DNA"/>
</dbReference>
<reference evidence="5 6" key="1">
    <citation type="submission" date="2013-09" db="EMBL/GenBank/DDBJ databases">
        <title>Whole genome shotgun sequence of Novosphingobium tardaugens NBRC 16725.</title>
        <authorList>
            <person name="Isaki S."/>
            <person name="Hosoyama A."/>
            <person name="Tsuchikane K."/>
            <person name="Katsumata H."/>
            <person name="Ando Y."/>
            <person name="Yamazaki S."/>
            <person name="Fujita N."/>
        </authorList>
    </citation>
    <scope>NUCLEOTIDE SEQUENCE [LARGE SCALE GENOMIC DNA]</scope>
    <source>
        <strain evidence="5 6">NBRC 16725</strain>
    </source>
</reference>
<dbReference type="Pfam" id="PF00581">
    <property type="entry name" value="Rhodanese"/>
    <property type="match status" value="2"/>
</dbReference>
<keyword evidence="6" id="KW-1185">Reference proteome</keyword>
<feature type="domain" description="Rhodanese" evidence="4">
    <location>
        <begin position="18"/>
        <end position="137"/>
    </location>
</feature>
<organism evidence="5 6">
    <name type="scientific">Caenibius tardaugens NBRC 16725</name>
    <dbReference type="NCBI Taxonomy" id="1219035"/>
    <lineage>
        <taxon>Bacteria</taxon>
        <taxon>Pseudomonadati</taxon>
        <taxon>Pseudomonadota</taxon>
        <taxon>Alphaproteobacteria</taxon>
        <taxon>Sphingomonadales</taxon>
        <taxon>Erythrobacteraceae</taxon>
        <taxon>Caenibius</taxon>
    </lineage>
</organism>
<gene>
    <name evidence="5" type="ORF">NT2_02_04200</name>
</gene>
<evidence type="ECO:0000256" key="1">
    <source>
        <dbReference type="ARBA" id="ARBA00022679"/>
    </source>
</evidence>
<dbReference type="SMART" id="SM00450">
    <property type="entry name" value="RHOD"/>
    <property type="match status" value="2"/>
</dbReference>
<dbReference type="OrthoDB" id="9781034at2"/>
<evidence type="ECO:0000256" key="2">
    <source>
        <dbReference type="ARBA" id="ARBA00022737"/>
    </source>
</evidence>
<dbReference type="CDD" id="cd01448">
    <property type="entry name" value="TST_Repeat_1"/>
    <property type="match status" value="1"/>
</dbReference>
<dbReference type="GO" id="GO:0004792">
    <property type="term" value="F:thiosulfate-cyanide sulfurtransferase activity"/>
    <property type="evidence" value="ECO:0007669"/>
    <property type="project" value="InterPro"/>
</dbReference>
<evidence type="ECO:0000256" key="3">
    <source>
        <dbReference type="RuleBase" id="RU000507"/>
    </source>
</evidence>
<comment type="caution">
    <text evidence="5">The sequence shown here is derived from an EMBL/GenBank/DDBJ whole genome shotgun (WGS) entry which is preliminary data.</text>
</comment>
<dbReference type="InterPro" id="IPR001763">
    <property type="entry name" value="Rhodanese-like_dom"/>
</dbReference>
<dbReference type="PROSITE" id="PS50206">
    <property type="entry name" value="RHODANESE_3"/>
    <property type="match status" value="2"/>
</dbReference>
<dbReference type="PANTHER" id="PTHR11364:SF27">
    <property type="entry name" value="SULFURTRANSFERASE"/>
    <property type="match status" value="1"/>
</dbReference>